<gene>
    <name evidence="13" type="ORF">LMG32289_02364</name>
</gene>
<feature type="transmembrane region" description="Helical" evidence="11">
    <location>
        <begin position="12"/>
        <end position="32"/>
    </location>
</feature>
<evidence type="ECO:0000256" key="5">
    <source>
        <dbReference type="ARBA" id="ARBA00022519"/>
    </source>
</evidence>
<dbReference type="InterPro" id="IPR022346">
    <property type="entry name" value="T2SS_GspH"/>
</dbReference>
<dbReference type="EMBL" id="CAJZAG010000004">
    <property type="protein sequence ID" value="CAG9171441.1"/>
    <property type="molecule type" value="Genomic_DNA"/>
</dbReference>
<sequence length="183" mass="19488">MHDESGLTLTELLVALAVMAMLAVVAMPRLGALVQGNRLEAMAGDAMSDVDFAISEATRRGQTVTVCPADRTGVTCDAGGSWKDDWMVFVDVNGNGALEKGDVLVRRRAAWGAGVTISARATNGGAQLKRLTLNPEGMFTGLPSGARLIFDYPDAFAEVVRCVRFSNFASEYMALGRGKRECP</sequence>
<keyword evidence="4" id="KW-0488">Methylation</keyword>
<keyword evidence="14" id="KW-1185">Reference proteome</keyword>
<organism evidence="13 14">
    <name type="scientific">Cupriavidus pampae</name>
    <dbReference type="NCBI Taxonomy" id="659251"/>
    <lineage>
        <taxon>Bacteria</taxon>
        <taxon>Pseudomonadati</taxon>
        <taxon>Pseudomonadota</taxon>
        <taxon>Betaproteobacteria</taxon>
        <taxon>Burkholderiales</taxon>
        <taxon>Burkholderiaceae</taxon>
        <taxon>Cupriavidus</taxon>
    </lineage>
</organism>
<evidence type="ECO:0000313" key="14">
    <source>
        <dbReference type="Proteomes" id="UP000706525"/>
    </source>
</evidence>
<keyword evidence="6 11" id="KW-0812">Transmembrane</keyword>
<dbReference type="NCBIfam" id="TIGR02532">
    <property type="entry name" value="IV_pilin_GFxxxE"/>
    <property type="match status" value="1"/>
</dbReference>
<dbReference type="InterPro" id="IPR045584">
    <property type="entry name" value="Pilin-like"/>
</dbReference>
<evidence type="ECO:0000256" key="1">
    <source>
        <dbReference type="ARBA" id="ARBA00004377"/>
    </source>
</evidence>
<accession>A0ABM8WVA0</accession>
<evidence type="ECO:0000256" key="11">
    <source>
        <dbReference type="SAM" id="Phobius"/>
    </source>
</evidence>
<dbReference type="InterPro" id="IPR012902">
    <property type="entry name" value="N_methyl_site"/>
</dbReference>
<evidence type="ECO:0000313" key="13">
    <source>
        <dbReference type="EMBL" id="CAG9171441.1"/>
    </source>
</evidence>
<evidence type="ECO:0000256" key="10">
    <source>
        <dbReference type="ARBA" id="ARBA00030775"/>
    </source>
</evidence>
<comment type="subcellular location">
    <subcellularLocation>
        <location evidence="1">Cell inner membrane</location>
        <topology evidence="1">Single-pass membrane protein</topology>
    </subcellularLocation>
</comment>
<reference evidence="13 14" key="1">
    <citation type="submission" date="2021-08" db="EMBL/GenBank/DDBJ databases">
        <authorList>
            <person name="Peeters C."/>
        </authorList>
    </citation>
    <scope>NUCLEOTIDE SEQUENCE [LARGE SCALE GENOMIC DNA]</scope>
    <source>
        <strain evidence="13 14">LMG 32289</strain>
    </source>
</reference>
<dbReference type="SUPFAM" id="SSF54523">
    <property type="entry name" value="Pili subunits"/>
    <property type="match status" value="1"/>
</dbReference>
<evidence type="ECO:0000256" key="3">
    <source>
        <dbReference type="ARBA" id="ARBA00022475"/>
    </source>
</evidence>
<feature type="domain" description="General secretion pathway GspH" evidence="12">
    <location>
        <begin position="47"/>
        <end position="164"/>
    </location>
</feature>
<dbReference type="Proteomes" id="UP000706525">
    <property type="component" value="Unassembled WGS sequence"/>
</dbReference>
<comment type="similarity">
    <text evidence="9">Belongs to the GSP H family.</text>
</comment>
<evidence type="ECO:0000256" key="6">
    <source>
        <dbReference type="ARBA" id="ARBA00022692"/>
    </source>
</evidence>
<proteinExistence type="inferred from homology"/>
<evidence type="ECO:0000256" key="2">
    <source>
        <dbReference type="ARBA" id="ARBA00021549"/>
    </source>
</evidence>
<evidence type="ECO:0000259" key="12">
    <source>
        <dbReference type="Pfam" id="PF12019"/>
    </source>
</evidence>
<keyword evidence="3" id="KW-1003">Cell membrane</keyword>
<evidence type="ECO:0000256" key="9">
    <source>
        <dbReference type="ARBA" id="ARBA00025772"/>
    </source>
</evidence>
<protein>
    <recommendedName>
        <fullName evidence="2">Type II secretion system protein H</fullName>
    </recommendedName>
    <alternativeName>
        <fullName evidence="10">General secretion pathway protein H</fullName>
    </alternativeName>
</protein>
<keyword evidence="8 11" id="KW-0472">Membrane</keyword>
<evidence type="ECO:0000256" key="4">
    <source>
        <dbReference type="ARBA" id="ARBA00022481"/>
    </source>
</evidence>
<evidence type="ECO:0000256" key="7">
    <source>
        <dbReference type="ARBA" id="ARBA00022989"/>
    </source>
</evidence>
<keyword evidence="5" id="KW-0997">Cell inner membrane</keyword>
<evidence type="ECO:0000256" key="8">
    <source>
        <dbReference type="ARBA" id="ARBA00023136"/>
    </source>
</evidence>
<name>A0ABM8WVA0_9BURK</name>
<dbReference type="Pfam" id="PF07963">
    <property type="entry name" value="N_methyl"/>
    <property type="match status" value="1"/>
</dbReference>
<dbReference type="Pfam" id="PF12019">
    <property type="entry name" value="GspH"/>
    <property type="match status" value="1"/>
</dbReference>
<keyword evidence="7 11" id="KW-1133">Transmembrane helix</keyword>
<dbReference type="Gene3D" id="3.55.40.10">
    <property type="entry name" value="minor pseudopilin epsh domain"/>
    <property type="match status" value="1"/>
</dbReference>
<comment type="caution">
    <text evidence="13">The sequence shown here is derived from an EMBL/GenBank/DDBJ whole genome shotgun (WGS) entry which is preliminary data.</text>
</comment>